<dbReference type="CDD" id="cd00067">
    <property type="entry name" value="GAL4"/>
    <property type="match status" value="1"/>
</dbReference>
<name>A0A2X0MXM3_9BASI</name>
<dbReference type="Proteomes" id="UP000249464">
    <property type="component" value="Unassembled WGS sequence"/>
</dbReference>
<feature type="compositionally biased region" description="Low complexity" evidence="1">
    <location>
        <begin position="80"/>
        <end position="108"/>
    </location>
</feature>
<dbReference type="EMBL" id="FQNC01000043">
    <property type="protein sequence ID" value="SGY46265.1"/>
    <property type="molecule type" value="Genomic_DNA"/>
</dbReference>
<feature type="region of interest" description="Disordered" evidence="1">
    <location>
        <begin position="61"/>
        <end position="211"/>
    </location>
</feature>
<evidence type="ECO:0000313" key="4">
    <source>
        <dbReference type="Proteomes" id="UP000249464"/>
    </source>
</evidence>
<dbReference type="GO" id="GO:0000981">
    <property type="term" value="F:DNA-binding transcription factor activity, RNA polymerase II-specific"/>
    <property type="evidence" value="ECO:0007669"/>
    <property type="project" value="InterPro"/>
</dbReference>
<protein>
    <submittedName>
        <fullName evidence="3">BQ5605_C001g00404 protein</fullName>
    </submittedName>
</protein>
<feature type="compositionally biased region" description="Polar residues" evidence="1">
    <location>
        <begin position="139"/>
        <end position="152"/>
    </location>
</feature>
<feature type="domain" description="Zn(2)-C6 fungal-type" evidence="2">
    <location>
        <begin position="16"/>
        <end position="56"/>
    </location>
</feature>
<keyword evidence="4" id="KW-1185">Reference proteome</keyword>
<evidence type="ECO:0000256" key="1">
    <source>
        <dbReference type="SAM" id="MobiDB-lite"/>
    </source>
</evidence>
<dbReference type="GO" id="GO:0008270">
    <property type="term" value="F:zinc ion binding"/>
    <property type="evidence" value="ECO:0007669"/>
    <property type="project" value="InterPro"/>
</dbReference>
<dbReference type="PROSITE" id="PS50048">
    <property type="entry name" value="ZN2_CY6_FUNGAL_2"/>
    <property type="match status" value="1"/>
</dbReference>
<accession>A0A2X0MXM3</accession>
<dbReference type="AlphaFoldDB" id="A0A2X0MXM3"/>
<sequence length="383" mass="41021">MLSPSRVLEVKAKGDACNRCRLRRVRCTGVNGQPCAACTRTARFRNHDLDELYCGYHGTRPCSEESEDRVRPRKKRNRSNSDLESSSSNKKSSSSSSSSLGNARSSTSKTVLRKRLPSSCQPPPKKSSEKAASVDEVGQSLNQVGTSTSIKRQPTEVHSKVKSLCTPPSAPEAFLSPTASTSHLPDQPELPDRESTSMHVDEAPSTVQSSASPFMNETGLIAEVFTVPYEYPALEVVFQDPGPAVPYSIDTLPDPSYFGPLSPTHSSPSSLSSMSASPLSSAYSSCASPCASLMLTPDAVPDAFYLGDSCIALSLVGTMTSIATAAATTESTFSGLLAAVTTTPYWFSDPSDTVVTPCFEDAWLQWSPITDQKTFQTYPSPLS</sequence>
<dbReference type="InterPro" id="IPR001138">
    <property type="entry name" value="Zn2Cys6_DnaBD"/>
</dbReference>
<organism evidence="3 4">
    <name type="scientific">Microbotryum silenes-dioicae</name>
    <dbReference type="NCBI Taxonomy" id="796604"/>
    <lineage>
        <taxon>Eukaryota</taxon>
        <taxon>Fungi</taxon>
        <taxon>Dikarya</taxon>
        <taxon>Basidiomycota</taxon>
        <taxon>Pucciniomycotina</taxon>
        <taxon>Microbotryomycetes</taxon>
        <taxon>Microbotryales</taxon>
        <taxon>Microbotryaceae</taxon>
        <taxon>Microbotryum</taxon>
    </lineage>
</organism>
<gene>
    <name evidence="3" type="primary">BQ5605_C001g00404</name>
    <name evidence="3" type="ORF">BQ5605_C001G00404</name>
</gene>
<feature type="compositionally biased region" description="Basic and acidic residues" evidence="1">
    <location>
        <begin position="190"/>
        <end position="202"/>
    </location>
</feature>
<evidence type="ECO:0000259" key="2">
    <source>
        <dbReference type="PROSITE" id="PS50048"/>
    </source>
</evidence>
<reference evidence="3 4" key="1">
    <citation type="submission" date="2016-11" db="EMBL/GenBank/DDBJ databases">
        <authorList>
            <person name="Jaros S."/>
            <person name="Januszkiewicz K."/>
            <person name="Wedrychowicz H."/>
        </authorList>
    </citation>
    <scope>NUCLEOTIDE SEQUENCE [LARGE SCALE GENOMIC DNA]</scope>
</reference>
<proteinExistence type="predicted"/>
<evidence type="ECO:0000313" key="3">
    <source>
        <dbReference type="EMBL" id="SGY46265.1"/>
    </source>
</evidence>